<dbReference type="EMBL" id="CACRXK020021805">
    <property type="protein sequence ID" value="CAB4036222.1"/>
    <property type="molecule type" value="Genomic_DNA"/>
</dbReference>
<sequence length="280" mass="32233">MIPDNVNLAKIKQHNLCLASMLYGIGYKPIASYDAKPHYKYKNIDYDYNKCIDYLNQSNSLNTTVSIIVDDGLFVLDVDTYDDIAKLTLISAKHECKSNLVVKTRNGYHVYYNVDYDVKSQNTNNSNNSIATKCNGMPIIAPYAFRYCRGWCYKPTKTIVNRNRLNYLPYDMYLEISRQKNTCKSCSSIVTNNANFNNKPIKYYLSKLDSSVFLFGDRIVWLRLLSACKATGDDRAYRECLDWSRQGKYIAMTDREFKAQWNSANGISNGYAYLTKIARS</sequence>
<accession>A0A6S7LG25</accession>
<reference evidence="1" key="1">
    <citation type="submission" date="2020-04" db="EMBL/GenBank/DDBJ databases">
        <authorList>
            <person name="Alioto T."/>
            <person name="Alioto T."/>
            <person name="Gomez Garrido J."/>
        </authorList>
    </citation>
    <scope>NUCLEOTIDE SEQUENCE</scope>
    <source>
        <strain evidence="1">A484AB</strain>
    </source>
</reference>
<proteinExistence type="predicted"/>
<protein>
    <submittedName>
        <fullName evidence="1">Uncharacterized protein</fullName>
    </submittedName>
</protein>
<evidence type="ECO:0000313" key="1">
    <source>
        <dbReference type="EMBL" id="CAB4036222.1"/>
    </source>
</evidence>
<name>A0A6S7LG25_PARCT</name>
<gene>
    <name evidence="1" type="ORF">PACLA_8A058766</name>
</gene>
<organism evidence="1 2">
    <name type="scientific">Paramuricea clavata</name>
    <name type="common">Red gorgonian</name>
    <name type="synonym">Violescent sea-whip</name>
    <dbReference type="NCBI Taxonomy" id="317549"/>
    <lineage>
        <taxon>Eukaryota</taxon>
        <taxon>Metazoa</taxon>
        <taxon>Cnidaria</taxon>
        <taxon>Anthozoa</taxon>
        <taxon>Octocorallia</taxon>
        <taxon>Malacalcyonacea</taxon>
        <taxon>Plexauridae</taxon>
        <taxon>Paramuricea</taxon>
    </lineage>
</organism>
<dbReference type="SUPFAM" id="SSF56747">
    <property type="entry name" value="Prim-pol domain"/>
    <property type="match status" value="1"/>
</dbReference>
<comment type="caution">
    <text evidence="1">The sequence shown here is derived from an EMBL/GenBank/DDBJ whole genome shotgun (WGS) entry which is preliminary data.</text>
</comment>
<dbReference type="Proteomes" id="UP001152795">
    <property type="component" value="Unassembled WGS sequence"/>
</dbReference>
<evidence type="ECO:0000313" key="2">
    <source>
        <dbReference type="Proteomes" id="UP001152795"/>
    </source>
</evidence>
<dbReference type="AlphaFoldDB" id="A0A6S7LG25"/>
<keyword evidence="2" id="KW-1185">Reference proteome</keyword>